<keyword evidence="1" id="KW-0175">Coiled coil</keyword>
<feature type="coiled-coil region" evidence="1">
    <location>
        <begin position="43"/>
        <end position="77"/>
    </location>
</feature>
<feature type="region of interest" description="Disordered" evidence="2">
    <location>
        <begin position="226"/>
        <end position="255"/>
    </location>
</feature>
<feature type="compositionally biased region" description="Low complexity" evidence="2">
    <location>
        <begin position="233"/>
        <end position="250"/>
    </location>
</feature>
<accession>A0A640UQE7</accession>
<feature type="compositionally biased region" description="Basic and acidic residues" evidence="2">
    <location>
        <begin position="205"/>
        <end position="214"/>
    </location>
</feature>
<sequence>MRSGGGTHTRGVTPLTTAENRRITPPFPGELTADFYAAQSRGYMGLRKKLEEASKKLDAASGKLAEASEKLDTTSAEWDTARRQLADPTNGLAALHGEVVQSRQKILDAIQGGVTGSGAENRELRRRQDEMLADLGEMKDEIRAVRLELTQALQQSPPTGSDPAGTDVTESSSEGVTPSGSAGSDDHEEEHMGHVGAEPVEEGSPDPRSHREQELKDRIEAAYQGAAAPTRQASDAPGPASRPSAPPAATDDGDQAGKAEVAHGVLLLKAAGVASAELVLHRDTWEFLTTLAVGQPHFRTPPAVEDAQHGRVQTALSGRSLIAVLIALWETRTNKSPLQADWALATTAYLRMAGRLSAVTGSGITIRIVLDDGIEHTPPATDGQDGSGGPA</sequence>
<feature type="region of interest" description="Disordered" evidence="2">
    <location>
        <begin position="152"/>
        <end position="214"/>
    </location>
</feature>
<dbReference type="Proteomes" id="UP000431826">
    <property type="component" value="Unassembled WGS sequence"/>
</dbReference>
<feature type="region of interest" description="Disordered" evidence="2">
    <location>
        <begin position="1"/>
        <end position="26"/>
    </location>
</feature>
<evidence type="ECO:0000313" key="4">
    <source>
        <dbReference type="Proteomes" id="UP000431826"/>
    </source>
</evidence>
<evidence type="ECO:0000313" key="3">
    <source>
        <dbReference type="EMBL" id="GFE36495.1"/>
    </source>
</evidence>
<protein>
    <submittedName>
        <fullName evidence="3">Uncharacterized protein</fullName>
    </submittedName>
</protein>
<proteinExistence type="predicted"/>
<organism evidence="3 4">
    <name type="scientific">Streptomyces tubercidicus</name>
    <dbReference type="NCBI Taxonomy" id="47759"/>
    <lineage>
        <taxon>Bacteria</taxon>
        <taxon>Bacillati</taxon>
        <taxon>Actinomycetota</taxon>
        <taxon>Actinomycetes</taxon>
        <taxon>Kitasatosporales</taxon>
        <taxon>Streptomycetaceae</taxon>
        <taxon>Streptomyces</taxon>
    </lineage>
</organism>
<name>A0A640UQE7_9ACTN</name>
<dbReference type="AlphaFoldDB" id="A0A640UQE7"/>
<evidence type="ECO:0000256" key="1">
    <source>
        <dbReference type="SAM" id="Coils"/>
    </source>
</evidence>
<gene>
    <name evidence="3" type="ORF">Stube_11680</name>
</gene>
<keyword evidence="4" id="KW-1185">Reference proteome</keyword>
<feature type="compositionally biased region" description="Polar residues" evidence="2">
    <location>
        <begin position="168"/>
        <end position="182"/>
    </location>
</feature>
<reference evidence="3 4" key="1">
    <citation type="submission" date="2019-12" db="EMBL/GenBank/DDBJ databases">
        <title>Whole genome shotgun sequence of Streptomyces tubercidicus NBRC 13090.</title>
        <authorList>
            <person name="Ichikawa N."/>
            <person name="Kimura A."/>
            <person name="Kitahashi Y."/>
            <person name="Komaki H."/>
            <person name="Tamura T."/>
        </authorList>
    </citation>
    <scope>NUCLEOTIDE SEQUENCE [LARGE SCALE GENOMIC DNA]</scope>
    <source>
        <strain evidence="3 4">NBRC 13090</strain>
    </source>
</reference>
<comment type="caution">
    <text evidence="3">The sequence shown here is derived from an EMBL/GenBank/DDBJ whole genome shotgun (WGS) entry which is preliminary data.</text>
</comment>
<evidence type="ECO:0000256" key="2">
    <source>
        <dbReference type="SAM" id="MobiDB-lite"/>
    </source>
</evidence>
<dbReference type="EMBL" id="BLIR01000001">
    <property type="protein sequence ID" value="GFE36495.1"/>
    <property type="molecule type" value="Genomic_DNA"/>
</dbReference>